<dbReference type="InterPro" id="IPR050260">
    <property type="entry name" value="FAD-bd_OxRdtase"/>
</dbReference>
<dbReference type="Gene3D" id="3.50.50.60">
    <property type="entry name" value="FAD/NAD(P)-binding domain"/>
    <property type="match status" value="2"/>
</dbReference>
<sequence>MTHHVILGAGPAGVIAAETIRKQAPNDRITLVGDEAEPPYSRMAIPYLLMGNIDEPGTYLRKSPSHFADLKINQLFAHAASVDVATKTIALSSGESLAYDRLLIATGSRPASPPVAGIDSAGVHTCWTLEDARKIMALARPGARVLQMGAGFIGCIIMEALMQRGVQLSVVEMGDRMVPRMMGPMAGGMIKGWCEARGVQVFTGTRVDGIEAGKPLKVRLSNGQTVEADLVISATGVKPNIGFLENSGITCLQGVLTDEHLQTSVPGVYAAGDCAEAFDKVSGTTIVSAIQPNAAEQARVAALNMVGQRVELRGVTQINVLDTLGLISSSFGNWQGVPGSEQVELTDRQADGGKGRHLSLQFKDDVLVGCNSVGWTEHVGVMRGLVEGAVRLGPWKDVLKSDPTRLMQAYLASAQAQGQWNGAGDGRRR</sequence>
<dbReference type="PANTHER" id="PTHR43429">
    <property type="entry name" value="PYRIDINE NUCLEOTIDE-DISULFIDE OXIDOREDUCTASE DOMAIN-CONTAINING"/>
    <property type="match status" value="1"/>
</dbReference>
<evidence type="ECO:0000313" key="6">
    <source>
        <dbReference type="EMBL" id="ABM35376.1"/>
    </source>
</evidence>
<keyword evidence="3" id="KW-0285">Flavoprotein</keyword>
<dbReference type="HOGENOM" id="CLU_003291_4_4_4"/>
<dbReference type="Proteomes" id="UP000000644">
    <property type="component" value="Chromosome"/>
</dbReference>
<accession>A1VI98</accession>
<evidence type="ECO:0000313" key="7">
    <source>
        <dbReference type="Proteomes" id="UP000000644"/>
    </source>
</evidence>
<dbReference type="InterPro" id="IPR023753">
    <property type="entry name" value="FAD/NAD-binding_dom"/>
</dbReference>
<evidence type="ECO:0000256" key="1">
    <source>
        <dbReference type="ARBA" id="ARBA00001974"/>
    </source>
</evidence>
<dbReference type="PRINTS" id="PR00368">
    <property type="entry name" value="FADPNR"/>
</dbReference>
<dbReference type="Pfam" id="PF07992">
    <property type="entry name" value="Pyr_redox_2"/>
    <property type="match status" value="1"/>
</dbReference>
<reference evidence="7" key="1">
    <citation type="journal article" date="2009" name="Environ. Microbiol.">
        <title>The genome of Polaromonas naphthalenivorans strain CJ2, isolated from coal tar-contaminated sediment, reveals physiological and metabolic versatility and evolution through extensive horizontal gene transfer.</title>
        <authorList>
            <person name="Yagi J.M."/>
            <person name="Sims D."/>
            <person name="Brettin T."/>
            <person name="Bruce D."/>
            <person name="Madsen E.L."/>
        </authorList>
    </citation>
    <scope>NUCLEOTIDE SEQUENCE [LARGE SCALE GENOMIC DNA]</scope>
    <source>
        <strain evidence="7">CJ2</strain>
    </source>
</reference>
<feature type="domain" description="FAD/NAD(P)-binding" evidence="5">
    <location>
        <begin position="3"/>
        <end position="281"/>
    </location>
</feature>
<dbReference type="AlphaFoldDB" id="A1VI98"/>
<dbReference type="RefSeq" id="WP_011799486.1">
    <property type="nucleotide sequence ID" value="NC_008781.1"/>
</dbReference>
<evidence type="ECO:0000256" key="2">
    <source>
        <dbReference type="ARBA" id="ARBA00006442"/>
    </source>
</evidence>
<comment type="similarity">
    <text evidence="2">Belongs to the FAD-dependent oxidoreductase family.</text>
</comment>
<keyword evidence="4" id="KW-0274">FAD</keyword>
<dbReference type="STRING" id="365044.Pnap_0050"/>
<dbReference type="PRINTS" id="PR00411">
    <property type="entry name" value="PNDRDTASEI"/>
</dbReference>
<dbReference type="SUPFAM" id="SSF51905">
    <property type="entry name" value="FAD/NAD(P)-binding domain"/>
    <property type="match status" value="1"/>
</dbReference>
<dbReference type="OrthoDB" id="9769238at2"/>
<dbReference type="eggNOG" id="COG1251">
    <property type="taxonomic scope" value="Bacteria"/>
</dbReference>
<evidence type="ECO:0000259" key="5">
    <source>
        <dbReference type="Pfam" id="PF07992"/>
    </source>
</evidence>
<name>A1VI98_POLNA</name>
<protein>
    <submittedName>
        <fullName evidence="6">FAD-dependent pyridine nucleotide-disulfide oxidoreductase</fullName>
    </submittedName>
</protein>
<dbReference type="InterPro" id="IPR036188">
    <property type="entry name" value="FAD/NAD-bd_sf"/>
</dbReference>
<dbReference type="GO" id="GO:0016491">
    <property type="term" value="F:oxidoreductase activity"/>
    <property type="evidence" value="ECO:0007669"/>
    <property type="project" value="InterPro"/>
</dbReference>
<proteinExistence type="inferred from homology"/>
<dbReference type="EMBL" id="CP000529">
    <property type="protein sequence ID" value="ABM35376.1"/>
    <property type="molecule type" value="Genomic_DNA"/>
</dbReference>
<evidence type="ECO:0000256" key="4">
    <source>
        <dbReference type="ARBA" id="ARBA00022827"/>
    </source>
</evidence>
<evidence type="ECO:0000256" key="3">
    <source>
        <dbReference type="ARBA" id="ARBA00022630"/>
    </source>
</evidence>
<gene>
    <name evidence="6" type="ordered locus">Pnap_0050</name>
</gene>
<comment type="cofactor">
    <cofactor evidence="1">
        <name>FAD</name>
        <dbReference type="ChEBI" id="CHEBI:57692"/>
    </cofactor>
</comment>
<organism evidence="6 7">
    <name type="scientific">Polaromonas naphthalenivorans (strain CJ2)</name>
    <dbReference type="NCBI Taxonomy" id="365044"/>
    <lineage>
        <taxon>Bacteria</taxon>
        <taxon>Pseudomonadati</taxon>
        <taxon>Pseudomonadota</taxon>
        <taxon>Betaproteobacteria</taxon>
        <taxon>Burkholderiales</taxon>
        <taxon>Comamonadaceae</taxon>
        <taxon>Polaromonas</taxon>
    </lineage>
</organism>
<keyword evidence="7" id="KW-1185">Reference proteome</keyword>
<dbReference type="PANTHER" id="PTHR43429:SF3">
    <property type="entry name" value="NITRITE REDUCTASE [NAD(P)H]"/>
    <property type="match status" value="1"/>
</dbReference>
<dbReference type="KEGG" id="pna:Pnap_0050"/>